<evidence type="ECO:0000313" key="8">
    <source>
        <dbReference type="Proteomes" id="UP001157017"/>
    </source>
</evidence>
<organism evidence="7 8">
    <name type="scientific">Angustibacter aerolatus</name>
    <dbReference type="NCBI Taxonomy" id="1162965"/>
    <lineage>
        <taxon>Bacteria</taxon>
        <taxon>Bacillati</taxon>
        <taxon>Actinomycetota</taxon>
        <taxon>Actinomycetes</taxon>
        <taxon>Kineosporiales</taxon>
        <taxon>Kineosporiaceae</taxon>
    </lineage>
</organism>
<evidence type="ECO:0000256" key="5">
    <source>
        <dbReference type="SAM" id="MobiDB-lite"/>
    </source>
</evidence>
<sequence length="577" mass="60341">MLDAARLGTVEPGTGAPARRVARVLAAGVTAARPAGAAARPGQAFADDVTAETVLWAIWSASRLGDAWQRTALAGGPAGARADRDLDAVVALFDAAARFVDRLPQAGPREFVEYLRDQEAPGDTLAERGASGGAVSLLTPASAAGREWPVVVVAGVQDGVWPDLRPRGSLLGAEHLVDLLAGRERSSRAVRQAVREDETRLFHVAVSRASRTLVVTAVRDDDEQPSSLLDLVDPPPEHLPAPGWDDDGVRVLTPPPLPLTLAGSVARLRQLVADPRTRRADARAAARQAGPAGRGGRAGRRPGRLVRPRAAERRPVARHRRAGAGVAEQGRGVRPLRAALAAAGRGRHPGQLVAAESGRAGARPRRRPAAGPARRACATSLHRRWGALGLGEGWAGDVGRARAETAVQKARDLPAAGREPRAWSAPRSRSTSSLDLPGGPVRLTGRVDRLERTPRACGSSTSRPAAAPGRVPSLPERRRLGTYQARGAGGRVRRAGAGCAVRGGVAGAGWACGRRSSLASRRSRACPTTVAGRPSLVDTVARGMSASTFPATPNDSCDRCPVRTSCPARSEGRRVTE</sequence>
<feature type="region of interest" description="Disordered" evidence="5">
    <location>
        <begin position="276"/>
        <end position="330"/>
    </location>
</feature>
<dbReference type="PANTHER" id="PTHR11070:SF59">
    <property type="entry name" value="DNA 3'-5' HELICASE"/>
    <property type="match status" value="1"/>
</dbReference>
<dbReference type="InterPro" id="IPR027417">
    <property type="entry name" value="P-loop_NTPase"/>
</dbReference>
<dbReference type="Pfam" id="PF13361">
    <property type="entry name" value="UvrD_C"/>
    <property type="match status" value="1"/>
</dbReference>
<feature type="domain" description="UvrD-like helicase C-terminal" evidence="6">
    <location>
        <begin position="128"/>
        <end position="218"/>
    </location>
</feature>
<feature type="region of interest" description="Disordered" evidence="5">
    <location>
        <begin position="342"/>
        <end position="374"/>
    </location>
</feature>
<dbReference type="EMBL" id="BSUZ01000001">
    <property type="protein sequence ID" value="GMA88489.1"/>
    <property type="molecule type" value="Genomic_DNA"/>
</dbReference>
<accession>A0ABQ6JMZ0</accession>
<keyword evidence="3" id="KW-0347">Helicase</keyword>
<keyword evidence="8" id="KW-1185">Reference proteome</keyword>
<evidence type="ECO:0000256" key="3">
    <source>
        <dbReference type="ARBA" id="ARBA00022806"/>
    </source>
</evidence>
<dbReference type="InterPro" id="IPR014017">
    <property type="entry name" value="DNA_helicase_UvrD-like_C"/>
</dbReference>
<name>A0ABQ6JMZ0_9ACTN</name>
<dbReference type="PANTHER" id="PTHR11070">
    <property type="entry name" value="UVRD / RECB / PCRA DNA HELICASE FAMILY MEMBER"/>
    <property type="match status" value="1"/>
</dbReference>
<gene>
    <name evidence="7" type="ORF">GCM10025868_37390</name>
</gene>
<keyword evidence="1" id="KW-0547">Nucleotide-binding</keyword>
<dbReference type="SUPFAM" id="SSF52540">
    <property type="entry name" value="P-loop containing nucleoside triphosphate hydrolases"/>
    <property type="match status" value="1"/>
</dbReference>
<evidence type="ECO:0000256" key="4">
    <source>
        <dbReference type="ARBA" id="ARBA00022840"/>
    </source>
</evidence>
<feature type="region of interest" description="Disordered" evidence="5">
    <location>
        <begin position="225"/>
        <end position="249"/>
    </location>
</feature>
<evidence type="ECO:0000313" key="7">
    <source>
        <dbReference type="EMBL" id="GMA88489.1"/>
    </source>
</evidence>
<feature type="compositionally biased region" description="Basic and acidic residues" evidence="5">
    <location>
        <begin position="445"/>
        <end position="454"/>
    </location>
</feature>
<protein>
    <recommendedName>
        <fullName evidence="6">UvrD-like helicase C-terminal domain-containing protein</fullName>
    </recommendedName>
</protein>
<evidence type="ECO:0000259" key="6">
    <source>
        <dbReference type="Pfam" id="PF13361"/>
    </source>
</evidence>
<reference evidence="8" key="1">
    <citation type="journal article" date="2019" name="Int. J. Syst. Evol. Microbiol.">
        <title>The Global Catalogue of Microorganisms (GCM) 10K type strain sequencing project: providing services to taxonomists for standard genome sequencing and annotation.</title>
        <authorList>
            <consortium name="The Broad Institute Genomics Platform"/>
            <consortium name="The Broad Institute Genome Sequencing Center for Infectious Disease"/>
            <person name="Wu L."/>
            <person name="Ma J."/>
        </authorList>
    </citation>
    <scope>NUCLEOTIDE SEQUENCE [LARGE SCALE GENOMIC DNA]</scope>
    <source>
        <strain evidence="8">NBRC 108730</strain>
    </source>
</reference>
<dbReference type="Gene3D" id="3.40.50.300">
    <property type="entry name" value="P-loop containing nucleotide triphosphate hydrolases"/>
    <property type="match status" value="1"/>
</dbReference>
<keyword evidence="2" id="KW-0378">Hydrolase</keyword>
<proteinExistence type="predicted"/>
<dbReference type="Proteomes" id="UP001157017">
    <property type="component" value="Unassembled WGS sequence"/>
</dbReference>
<evidence type="ECO:0000256" key="2">
    <source>
        <dbReference type="ARBA" id="ARBA00022801"/>
    </source>
</evidence>
<feature type="compositionally biased region" description="Basic residues" evidence="5">
    <location>
        <begin position="297"/>
        <end position="307"/>
    </location>
</feature>
<keyword evidence="4" id="KW-0067">ATP-binding</keyword>
<feature type="region of interest" description="Disordered" evidence="5">
    <location>
        <begin position="409"/>
        <end position="474"/>
    </location>
</feature>
<evidence type="ECO:0000256" key="1">
    <source>
        <dbReference type="ARBA" id="ARBA00022741"/>
    </source>
</evidence>
<dbReference type="InterPro" id="IPR000212">
    <property type="entry name" value="DNA_helicase_UvrD/REP"/>
</dbReference>
<comment type="caution">
    <text evidence="7">The sequence shown here is derived from an EMBL/GenBank/DDBJ whole genome shotgun (WGS) entry which is preliminary data.</text>
</comment>